<gene>
    <name evidence="3" type="ORF">BST30_00945</name>
    <name evidence="2" type="ORF">MMAN_13780</name>
</gene>
<protein>
    <submittedName>
        <fullName evidence="3">Uncharacterized protein</fullName>
    </submittedName>
</protein>
<proteinExistence type="predicted"/>
<dbReference type="Proteomes" id="UP000192760">
    <property type="component" value="Unassembled WGS sequence"/>
</dbReference>
<evidence type="ECO:0000313" key="2">
    <source>
        <dbReference type="EMBL" id="BBY37244.1"/>
    </source>
</evidence>
<dbReference type="AlphaFoldDB" id="A0A1X0G5A1"/>
<keyword evidence="5" id="KW-1185">Reference proteome</keyword>
<reference evidence="3 4" key="1">
    <citation type="submission" date="2017-02" db="EMBL/GenBank/DDBJ databases">
        <title>The new phylogeny of genus Mycobacterium.</title>
        <authorList>
            <person name="Tortoli E."/>
            <person name="Trovato A."/>
            <person name="Cirillo D.M."/>
        </authorList>
    </citation>
    <scope>NUCLEOTIDE SEQUENCE [LARGE SCALE GENOMIC DNA]</scope>
    <source>
        <strain evidence="3 4">DSM 45255</strain>
    </source>
</reference>
<name>A0A1X0G5A1_MYCNT</name>
<organism evidence="3 4">
    <name type="scientific">Mycobacterium mantenii</name>
    <dbReference type="NCBI Taxonomy" id="560555"/>
    <lineage>
        <taxon>Bacteria</taxon>
        <taxon>Bacillati</taxon>
        <taxon>Actinomycetota</taxon>
        <taxon>Actinomycetes</taxon>
        <taxon>Mycobacteriales</taxon>
        <taxon>Mycobacteriaceae</taxon>
        <taxon>Mycobacterium</taxon>
        <taxon>Mycobacterium avium complex (MAC)</taxon>
    </lineage>
</organism>
<keyword evidence="1" id="KW-1133">Transmembrane helix</keyword>
<sequence length="82" mass="8646">MTTAIAEHQPAQGEGASHARDDVTLAVARLNAIAWRGDTVLAELKPRWRPTEEDIVRASITVIFVALVAVIGIAAGAILTMG</sequence>
<dbReference type="Proteomes" id="UP000465812">
    <property type="component" value="Chromosome"/>
</dbReference>
<dbReference type="RefSeq" id="WP_083092418.1">
    <property type="nucleotide sequence ID" value="NZ_AP022590.1"/>
</dbReference>
<feature type="transmembrane region" description="Helical" evidence="1">
    <location>
        <begin position="55"/>
        <end position="79"/>
    </location>
</feature>
<reference evidence="2" key="3">
    <citation type="submission" date="2020-02" db="EMBL/GenBank/DDBJ databases">
        <authorList>
            <person name="Matsumoto Y."/>
            <person name="Motooka D."/>
            <person name="Nakamura S."/>
        </authorList>
    </citation>
    <scope>NUCLEOTIDE SEQUENCE</scope>
    <source>
        <strain evidence="2">JCM 18113</strain>
    </source>
</reference>
<evidence type="ECO:0000256" key="1">
    <source>
        <dbReference type="SAM" id="Phobius"/>
    </source>
</evidence>
<keyword evidence="1" id="KW-0472">Membrane</keyword>
<dbReference type="EMBL" id="AP022590">
    <property type="protein sequence ID" value="BBY37244.1"/>
    <property type="molecule type" value="Genomic_DNA"/>
</dbReference>
<evidence type="ECO:0000313" key="5">
    <source>
        <dbReference type="Proteomes" id="UP000465812"/>
    </source>
</evidence>
<evidence type="ECO:0000313" key="4">
    <source>
        <dbReference type="Proteomes" id="UP000192760"/>
    </source>
</evidence>
<dbReference type="EMBL" id="MVHW01000001">
    <property type="protein sequence ID" value="ORB09196.1"/>
    <property type="molecule type" value="Genomic_DNA"/>
</dbReference>
<evidence type="ECO:0000313" key="3">
    <source>
        <dbReference type="EMBL" id="ORB09196.1"/>
    </source>
</evidence>
<reference evidence="2 5" key="2">
    <citation type="journal article" date="2019" name="Emerg. Microbes Infect.">
        <title>Comprehensive subspecies identification of 175 nontuberculous mycobacteria species based on 7547 genomic profiles.</title>
        <authorList>
            <person name="Matsumoto Y."/>
            <person name="Kinjo T."/>
            <person name="Motooka D."/>
            <person name="Nabeya D."/>
            <person name="Jung N."/>
            <person name="Uechi K."/>
            <person name="Horii T."/>
            <person name="Iida T."/>
            <person name="Fujita J."/>
            <person name="Nakamura S."/>
        </authorList>
    </citation>
    <scope>NUCLEOTIDE SEQUENCE [LARGE SCALE GENOMIC DNA]</scope>
    <source>
        <strain evidence="2 5">JCM 18113</strain>
    </source>
</reference>
<keyword evidence="1" id="KW-0812">Transmembrane</keyword>
<accession>A0A1X0G5A1</accession>